<accession>A0A5M9J759</accession>
<feature type="domain" description="AB hydrolase-1" evidence="3">
    <location>
        <begin position="76"/>
        <end position="353"/>
    </location>
</feature>
<evidence type="ECO:0000259" key="3">
    <source>
        <dbReference type="Pfam" id="PF00561"/>
    </source>
</evidence>
<name>A0A5M9J759_MONFR</name>
<reference evidence="4 5" key="1">
    <citation type="submission" date="2019-06" db="EMBL/GenBank/DDBJ databases">
        <title>Genome Sequence of the Brown Rot Fungal Pathogen Monilinia fructicola.</title>
        <authorList>
            <person name="De Miccolis Angelini R.M."/>
            <person name="Landi L."/>
            <person name="Abate D."/>
            <person name="Pollastro S."/>
            <person name="Romanazzi G."/>
            <person name="Faretra F."/>
        </authorList>
    </citation>
    <scope>NUCLEOTIDE SEQUENCE [LARGE SCALE GENOMIC DNA]</scope>
    <source>
        <strain evidence="4 5">Mfrc123</strain>
    </source>
</reference>
<dbReference type="EMBL" id="VICG01000016">
    <property type="protein sequence ID" value="KAA8564093.1"/>
    <property type="molecule type" value="Genomic_DNA"/>
</dbReference>
<dbReference type="SUPFAM" id="SSF53474">
    <property type="entry name" value="alpha/beta-Hydrolases"/>
    <property type="match status" value="1"/>
</dbReference>
<gene>
    <name evidence="4" type="ORF">EYC84_012078</name>
</gene>
<comment type="similarity">
    <text evidence="2">Belongs to the AB hydrolase superfamily. Epoxide hydrolase family.</text>
</comment>
<dbReference type="PANTHER" id="PTHR43329">
    <property type="entry name" value="EPOXIDE HYDROLASE"/>
    <property type="match status" value="1"/>
</dbReference>
<comment type="caution">
    <text evidence="4">The sequence shown here is derived from an EMBL/GenBank/DDBJ whole genome shotgun (WGS) entry which is preliminary data.</text>
</comment>
<evidence type="ECO:0000256" key="2">
    <source>
        <dbReference type="ARBA" id="ARBA00038334"/>
    </source>
</evidence>
<proteinExistence type="inferred from homology"/>
<keyword evidence="1" id="KW-0378">Hydrolase</keyword>
<dbReference type="GO" id="GO:0016787">
    <property type="term" value="F:hydrolase activity"/>
    <property type="evidence" value="ECO:0007669"/>
    <property type="project" value="UniProtKB-KW"/>
</dbReference>
<keyword evidence="5" id="KW-1185">Reference proteome</keyword>
<dbReference type="PRINTS" id="PR00412">
    <property type="entry name" value="EPOXHYDRLASE"/>
</dbReference>
<dbReference type="AlphaFoldDB" id="A0A5M9J759"/>
<dbReference type="InterPro" id="IPR000073">
    <property type="entry name" value="AB_hydrolase_1"/>
</dbReference>
<evidence type="ECO:0000313" key="4">
    <source>
        <dbReference type="EMBL" id="KAA8564093.1"/>
    </source>
</evidence>
<evidence type="ECO:0000313" key="5">
    <source>
        <dbReference type="Proteomes" id="UP000322873"/>
    </source>
</evidence>
<sequence>MRLPLSPRTKLSTKVQPTFGDTGWDHFEHSSKPRINMVDKLAPQDPRVQYKSAEVNGRTYSYILAEPQNGAEPVATIFLIHGWPDMAFGWRYQIPALQALNFRVVAPNMQGYSSSSSPQELSAFTYKTAGDDVAALAKAIGVSSIILGGHDWGGAIVYRIALHHPELVSAVFSVCTPFFPPQQKYVPITVRANFKYQLQLQGPDVEREIVGKAKLAQMLNALYGGRTPERELGFSVADGVHFSQLEKLGPSPLLSREELDHYAEQYAINGIRGPLNWYRTGELNFEDEKELAELFHKEDGTAYKVEIPTMFIAGSRDAALPPAMGEGMKQWFGEGKLRREEVDSSHWALWEKPEEINAYVKDFVLGVVGGKSHL</sequence>
<organism evidence="4 5">
    <name type="scientific">Monilinia fructicola</name>
    <name type="common">Brown rot fungus</name>
    <name type="synonym">Ciboria fructicola</name>
    <dbReference type="NCBI Taxonomy" id="38448"/>
    <lineage>
        <taxon>Eukaryota</taxon>
        <taxon>Fungi</taxon>
        <taxon>Dikarya</taxon>
        <taxon>Ascomycota</taxon>
        <taxon>Pezizomycotina</taxon>
        <taxon>Leotiomycetes</taxon>
        <taxon>Helotiales</taxon>
        <taxon>Sclerotiniaceae</taxon>
        <taxon>Monilinia</taxon>
    </lineage>
</organism>
<dbReference type="Gene3D" id="3.40.50.1820">
    <property type="entry name" value="alpha/beta hydrolase"/>
    <property type="match status" value="1"/>
</dbReference>
<dbReference type="Pfam" id="PF00561">
    <property type="entry name" value="Abhydrolase_1"/>
    <property type="match status" value="1"/>
</dbReference>
<protein>
    <recommendedName>
        <fullName evidence="3">AB hydrolase-1 domain-containing protein</fullName>
    </recommendedName>
</protein>
<dbReference type="Proteomes" id="UP000322873">
    <property type="component" value="Unassembled WGS sequence"/>
</dbReference>
<dbReference type="InterPro" id="IPR029058">
    <property type="entry name" value="AB_hydrolase_fold"/>
</dbReference>
<dbReference type="PRINTS" id="PR00111">
    <property type="entry name" value="ABHYDROLASE"/>
</dbReference>
<evidence type="ECO:0000256" key="1">
    <source>
        <dbReference type="ARBA" id="ARBA00022801"/>
    </source>
</evidence>
<dbReference type="VEuPathDB" id="FungiDB:MFRU_032g00670"/>
<dbReference type="InterPro" id="IPR000639">
    <property type="entry name" value="Epox_hydrolase-like"/>
</dbReference>